<dbReference type="SUPFAM" id="SSF89124">
    <property type="entry name" value="Nop domain"/>
    <property type="match status" value="1"/>
</dbReference>
<dbReference type="InterPro" id="IPR029012">
    <property type="entry name" value="Helix_hairpin_bin_sf"/>
</dbReference>
<protein>
    <submittedName>
        <fullName evidence="2">rRNA biogenesis protein Nop56/Nop58</fullName>
    </submittedName>
</protein>
<comment type="caution">
    <text evidence="2">The sequence shown here is derived from an EMBL/GenBank/DDBJ whole genome shotgun (WGS) entry which is preliminary data.</text>
</comment>
<evidence type="ECO:0000313" key="2">
    <source>
        <dbReference type="EMBL" id="KPQ45187.1"/>
    </source>
</evidence>
<dbReference type="GO" id="GO:0030515">
    <property type="term" value="F:snoRNA binding"/>
    <property type="evidence" value="ECO:0007669"/>
    <property type="project" value="InterPro"/>
</dbReference>
<dbReference type="Pfam" id="PF01798">
    <property type="entry name" value="Nop"/>
    <property type="match status" value="1"/>
</dbReference>
<feature type="domain" description="Nop" evidence="1">
    <location>
        <begin position="182"/>
        <end position="296"/>
    </location>
</feature>
<dbReference type="EMBL" id="LKCM01000018">
    <property type="protein sequence ID" value="KPQ45187.1"/>
    <property type="molecule type" value="Genomic_DNA"/>
</dbReference>
<dbReference type="PANTHER" id="PTHR10894">
    <property type="entry name" value="NUCLEOLAR PROTEIN 5 NUCLEOLAR PROTEIN NOP5 NOP58"/>
    <property type="match status" value="1"/>
</dbReference>
<dbReference type="GO" id="GO:0031428">
    <property type="term" value="C:box C/D methylation guide snoRNP complex"/>
    <property type="evidence" value="ECO:0007669"/>
    <property type="project" value="InterPro"/>
</dbReference>
<dbReference type="InterPro" id="IPR036070">
    <property type="entry name" value="Nop_dom_sf"/>
</dbReference>
<dbReference type="InterPro" id="IPR002687">
    <property type="entry name" value="Nop_dom"/>
</dbReference>
<dbReference type="Proteomes" id="UP000050360">
    <property type="component" value="Unassembled WGS sequence"/>
</dbReference>
<dbReference type="AlphaFoldDB" id="A0A0P7ZJC2"/>
<name>A0A0P7ZJC2_9EURY</name>
<dbReference type="InterPro" id="IPR042239">
    <property type="entry name" value="Nop_C"/>
</dbReference>
<sequence length="306" mass="34361">MQIRTWFGIFNVDVENNTIINAEIFPNDLSSITKRLLHEPLLLRGNVAGSDLRNLAVKYGFAGSNDEYDKLLHELEIMLAKEQVAQTVTPDRRIIAAVEAIDDLNETGNVLSERLREWYIMNFEDTILKGEELARKIIGIGMDDPGKASDLEIMQSFSSSLVASYETRDRIEEYLKKNMPLIAPNITCITGHILGARLLSIAGGLEKLAFMPSSTIQVIGANNALFKHLKGKAPSPKHGVIFRHPLINTAPKWQRGKIARVLAAKISLASRYDLYSGEVKEDLQRELRLKVEAIRKNSTRPKKKSR</sequence>
<dbReference type="Gene3D" id="1.10.287.660">
    <property type="entry name" value="Helix hairpin bin"/>
    <property type="match status" value="1"/>
</dbReference>
<dbReference type="Gene3D" id="1.10.246.90">
    <property type="entry name" value="Nop domain"/>
    <property type="match status" value="1"/>
</dbReference>
<dbReference type="PROSITE" id="PS51358">
    <property type="entry name" value="NOP"/>
    <property type="match status" value="1"/>
</dbReference>
<organism evidence="2 3">
    <name type="scientific">Candidatus Methanoperedens nitratireducens</name>
    <dbReference type="NCBI Taxonomy" id="1392998"/>
    <lineage>
        <taxon>Archaea</taxon>
        <taxon>Methanobacteriati</taxon>
        <taxon>Methanobacteriota</taxon>
        <taxon>Stenosarchaea group</taxon>
        <taxon>Methanomicrobia</taxon>
        <taxon>Methanosarcinales</taxon>
        <taxon>ANME-2 cluster</taxon>
        <taxon>Candidatus Methanoperedentaceae</taxon>
        <taxon>Candidatus Methanoperedens</taxon>
    </lineage>
</organism>
<accession>A0A0P7ZJC2</accession>
<dbReference type="PATRIC" id="fig|1719120.3.peg.232"/>
<evidence type="ECO:0000313" key="3">
    <source>
        <dbReference type="Proteomes" id="UP000050360"/>
    </source>
</evidence>
<reference evidence="2 3" key="1">
    <citation type="submission" date="2015-09" db="EMBL/GenBank/DDBJ databases">
        <title>A metagenomics-based metabolic model of nitrate-dependent anaerobic oxidation of methane by Methanoperedens-like archaea.</title>
        <authorList>
            <person name="Arshad A."/>
            <person name="Speth D.R."/>
            <person name="De Graaf R.M."/>
            <person name="Op Den Camp H.J."/>
            <person name="Jetten M.S."/>
            <person name="Welte C.U."/>
        </authorList>
    </citation>
    <scope>NUCLEOTIDE SEQUENCE [LARGE SCALE GENOMIC DNA]</scope>
</reference>
<evidence type="ECO:0000259" key="1">
    <source>
        <dbReference type="PROSITE" id="PS51358"/>
    </source>
</evidence>
<gene>
    <name evidence="2" type="ORF">MPEBLZ_00209</name>
</gene>
<dbReference type="PANTHER" id="PTHR10894:SF0">
    <property type="entry name" value="NUCLEOLAR PROTEIN 56"/>
    <property type="match status" value="1"/>
</dbReference>
<dbReference type="InterPro" id="IPR045056">
    <property type="entry name" value="Nop56/Nop58"/>
</dbReference>
<proteinExistence type="predicted"/>